<protein>
    <recommendedName>
        <fullName evidence="2">DUF4781 domain-containing protein</fullName>
    </recommendedName>
</protein>
<accession>B4LB58</accession>
<dbReference type="Pfam" id="PF16013">
    <property type="entry name" value="DUF4781"/>
    <property type="match status" value="1"/>
</dbReference>
<dbReference type="OrthoDB" id="6512497at2759"/>
<keyword evidence="1" id="KW-0472">Membrane</keyword>
<dbReference type="PANTHER" id="PTHR21115">
    <property type="entry name" value="GH06117P-RELATED"/>
    <property type="match status" value="1"/>
</dbReference>
<reference evidence="3 4" key="1">
    <citation type="journal article" date="2007" name="Nature">
        <title>Evolution of genes and genomes on the Drosophila phylogeny.</title>
        <authorList>
            <consortium name="Drosophila 12 Genomes Consortium"/>
            <person name="Clark A.G."/>
            <person name="Eisen M.B."/>
            <person name="Smith D.R."/>
            <person name="Bergman C.M."/>
            <person name="Oliver B."/>
            <person name="Markow T.A."/>
            <person name="Kaufman T.C."/>
            <person name="Kellis M."/>
            <person name="Gelbart W."/>
            <person name="Iyer V.N."/>
            <person name="Pollard D.A."/>
            <person name="Sackton T.B."/>
            <person name="Larracuente A.M."/>
            <person name="Singh N.D."/>
            <person name="Abad J.P."/>
            <person name="Abt D.N."/>
            <person name="Adryan B."/>
            <person name="Aguade M."/>
            <person name="Akashi H."/>
            <person name="Anderson W.W."/>
            <person name="Aquadro C.F."/>
            <person name="Ardell D.H."/>
            <person name="Arguello R."/>
            <person name="Artieri C.G."/>
            <person name="Barbash D.A."/>
            <person name="Barker D."/>
            <person name="Barsanti P."/>
            <person name="Batterham P."/>
            <person name="Batzoglou S."/>
            <person name="Begun D."/>
            <person name="Bhutkar A."/>
            <person name="Blanco E."/>
            <person name="Bosak S.A."/>
            <person name="Bradley R.K."/>
            <person name="Brand A.D."/>
            <person name="Brent M.R."/>
            <person name="Brooks A.N."/>
            <person name="Brown R.H."/>
            <person name="Butlin R.K."/>
            <person name="Caggese C."/>
            <person name="Calvi B.R."/>
            <person name="Bernardo de Carvalho A."/>
            <person name="Caspi A."/>
            <person name="Castrezana S."/>
            <person name="Celniker S.E."/>
            <person name="Chang J.L."/>
            <person name="Chapple C."/>
            <person name="Chatterji S."/>
            <person name="Chinwalla A."/>
            <person name="Civetta A."/>
            <person name="Clifton S.W."/>
            <person name="Comeron J.M."/>
            <person name="Costello J.C."/>
            <person name="Coyne J.A."/>
            <person name="Daub J."/>
            <person name="David R.G."/>
            <person name="Delcher A.L."/>
            <person name="Delehaunty K."/>
            <person name="Do C.B."/>
            <person name="Ebling H."/>
            <person name="Edwards K."/>
            <person name="Eickbush T."/>
            <person name="Evans J.D."/>
            <person name="Filipski A."/>
            <person name="Findeiss S."/>
            <person name="Freyhult E."/>
            <person name="Fulton L."/>
            <person name="Fulton R."/>
            <person name="Garcia A.C."/>
            <person name="Gardiner A."/>
            <person name="Garfield D.A."/>
            <person name="Garvin B.E."/>
            <person name="Gibson G."/>
            <person name="Gilbert D."/>
            <person name="Gnerre S."/>
            <person name="Godfrey J."/>
            <person name="Good R."/>
            <person name="Gotea V."/>
            <person name="Gravely B."/>
            <person name="Greenberg A.J."/>
            <person name="Griffiths-Jones S."/>
            <person name="Gross S."/>
            <person name="Guigo R."/>
            <person name="Gustafson E.A."/>
            <person name="Haerty W."/>
            <person name="Hahn M.W."/>
            <person name="Halligan D.L."/>
            <person name="Halpern A.L."/>
            <person name="Halter G.M."/>
            <person name="Han M.V."/>
            <person name="Heger A."/>
            <person name="Hillier L."/>
            <person name="Hinrichs A.S."/>
            <person name="Holmes I."/>
            <person name="Hoskins R.A."/>
            <person name="Hubisz M.J."/>
            <person name="Hultmark D."/>
            <person name="Huntley M.A."/>
            <person name="Jaffe D.B."/>
            <person name="Jagadeeshan S."/>
            <person name="Jeck W.R."/>
            <person name="Johnson J."/>
            <person name="Jones C.D."/>
            <person name="Jordan W.C."/>
            <person name="Karpen G.H."/>
            <person name="Kataoka E."/>
            <person name="Keightley P.D."/>
            <person name="Kheradpour P."/>
            <person name="Kirkness E.F."/>
            <person name="Koerich L.B."/>
            <person name="Kristiansen K."/>
            <person name="Kudrna D."/>
            <person name="Kulathinal R.J."/>
            <person name="Kumar S."/>
            <person name="Kwok R."/>
            <person name="Lander E."/>
            <person name="Langley C.H."/>
            <person name="Lapoint R."/>
            <person name="Lazzaro B.P."/>
            <person name="Lee S.J."/>
            <person name="Levesque L."/>
            <person name="Li R."/>
            <person name="Lin C.F."/>
            <person name="Lin M.F."/>
            <person name="Lindblad-Toh K."/>
            <person name="Llopart A."/>
            <person name="Long M."/>
            <person name="Low L."/>
            <person name="Lozovsky E."/>
            <person name="Lu J."/>
            <person name="Luo M."/>
            <person name="Machado C.A."/>
            <person name="Makalowski W."/>
            <person name="Marzo M."/>
            <person name="Matsuda M."/>
            <person name="Matzkin L."/>
            <person name="McAllister B."/>
            <person name="McBride C.S."/>
            <person name="McKernan B."/>
            <person name="McKernan K."/>
            <person name="Mendez-Lago M."/>
            <person name="Minx P."/>
            <person name="Mollenhauer M.U."/>
            <person name="Montooth K."/>
            <person name="Mount S.M."/>
            <person name="Mu X."/>
            <person name="Myers E."/>
            <person name="Negre B."/>
            <person name="Newfeld S."/>
            <person name="Nielsen R."/>
            <person name="Noor M.A."/>
            <person name="O'Grady P."/>
            <person name="Pachter L."/>
            <person name="Papaceit M."/>
            <person name="Parisi M.J."/>
            <person name="Parisi M."/>
            <person name="Parts L."/>
            <person name="Pedersen J.S."/>
            <person name="Pesole G."/>
            <person name="Phillippy A.M."/>
            <person name="Ponting C.P."/>
            <person name="Pop M."/>
            <person name="Porcelli D."/>
            <person name="Powell J.R."/>
            <person name="Prohaska S."/>
            <person name="Pruitt K."/>
            <person name="Puig M."/>
            <person name="Quesneville H."/>
            <person name="Ram K.R."/>
            <person name="Rand D."/>
            <person name="Rasmussen M.D."/>
            <person name="Reed L.K."/>
            <person name="Reenan R."/>
            <person name="Reily A."/>
            <person name="Remington K.A."/>
            <person name="Rieger T.T."/>
            <person name="Ritchie M.G."/>
            <person name="Robin C."/>
            <person name="Rogers Y.H."/>
            <person name="Rohde C."/>
            <person name="Rozas J."/>
            <person name="Rubenfield M.J."/>
            <person name="Ruiz A."/>
            <person name="Russo S."/>
            <person name="Salzberg S.L."/>
            <person name="Sanchez-Gracia A."/>
            <person name="Saranga D.J."/>
            <person name="Sato H."/>
            <person name="Schaeffer S.W."/>
            <person name="Schatz M.C."/>
            <person name="Schlenke T."/>
            <person name="Schwartz R."/>
            <person name="Segarra C."/>
            <person name="Singh R.S."/>
            <person name="Sirot L."/>
            <person name="Sirota M."/>
            <person name="Sisneros N.B."/>
            <person name="Smith C.D."/>
            <person name="Smith T.F."/>
            <person name="Spieth J."/>
            <person name="Stage D.E."/>
            <person name="Stark A."/>
            <person name="Stephan W."/>
            <person name="Strausberg R.L."/>
            <person name="Strempel S."/>
            <person name="Sturgill D."/>
            <person name="Sutton G."/>
            <person name="Sutton G.G."/>
            <person name="Tao W."/>
            <person name="Teichmann S."/>
            <person name="Tobari Y.N."/>
            <person name="Tomimura Y."/>
            <person name="Tsolas J.M."/>
            <person name="Valente V.L."/>
            <person name="Venter E."/>
            <person name="Venter J.C."/>
            <person name="Vicario S."/>
            <person name="Vieira F.G."/>
            <person name="Vilella A.J."/>
            <person name="Villasante A."/>
            <person name="Walenz B."/>
            <person name="Wang J."/>
            <person name="Wasserman M."/>
            <person name="Watts T."/>
            <person name="Wilson D."/>
            <person name="Wilson R.K."/>
            <person name="Wing R.A."/>
            <person name="Wolfner M.F."/>
            <person name="Wong A."/>
            <person name="Wong G.K."/>
            <person name="Wu C.I."/>
            <person name="Wu G."/>
            <person name="Yamamoto D."/>
            <person name="Yang H.P."/>
            <person name="Yang S.P."/>
            <person name="Yorke J.A."/>
            <person name="Yoshida K."/>
            <person name="Zdobnov E."/>
            <person name="Zhang P."/>
            <person name="Zhang Y."/>
            <person name="Zimin A.V."/>
            <person name="Baldwin J."/>
            <person name="Abdouelleil A."/>
            <person name="Abdulkadir J."/>
            <person name="Abebe A."/>
            <person name="Abera B."/>
            <person name="Abreu J."/>
            <person name="Acer S.C."/>
            <person name="Aftuck L."/>
            <person name="Alexander A."/>
            <person name="An P."/>
            <person name="Anderson E."/>
            <person name="Anderson S."/>
            <person name="Arachi H."/>
            <person name="Azer M."/>
            <person name="Bachantsang P."/>
            <person name="Barry A."/>
            <person name="Bayul T."/>
            <person name="Berlin A."/>
            <person name="Bessette D."/>
            <person name="Bloom T."/>
            <person name="Blye J."/>
            <person name="Boguslavskiy L."/>
            <person name="Bonnet C."/>
            <person name="Boukhgalter B."/>
            <person name="Bourzgui I."/>
            <person name="Brown A."/>
            <person name="Cahill P."/>
            <person name="Channer S."/>
            <person name="Cheshatsang Y."/>
            <person name="Chuda L."/>
            <person name="Citroen M."/>
            <person name="Collymore A."/>
            <person name="Cooke P."/>
            <person name="Costello M."/>
            <person name="D'Aco K."/>
            <person name="Daza R."/>
            <person name="De Haan G."/>
            <person name="DeGray S."/>
            <person name="DeMaso C."/>
            <person name="Dhargay N."/>
            <person name="Dooley K."/>
            <person name="Dooley E."/>
            <person name="Doricent M."/>
            <person name="Dorje P."/>
            <person name="Dorjee K."/>
            <person name="Dupes A."/>
            <person name="Elong R."/>
            <person name="Falk J."/>
            <person name="Farina A."/>
            <person name="Faro S."/>
            <person name="Ferguson D."/>
            <person name="Fisher S."/>
            <person name="Foley C.D."/>
            <person name="Franke A."/>
            <person name="Friedrich D."/>
            <person name="Gadbois L."/>
            <person name="Gearin G."/>
            <person name="Gearin C.R."/>
            <person name="Giannoukos G."/>
            <person name="Goode T."/>
            <person name="Graham J."/>
            <person name="Grandbois E."/>
            <person name="Grewal S."/>
            <person name="Gyaltsen K."/>
            <person name="Hafez N."/>
            <person name="Hagos B."/>
            <person name="Hall J."/>
            <person name="Henson C."/>
            <person name="Hollinger A."/>
            <person name="Honan T."/>
            <person name="Huard M.D."/>
            <person name="Hughes L."/>
            <person name="Hurhula B."/>
            <person name="Husby M.E."/>
            <person name="Kamat A."/>
            <person name="Kanga B."/>
            <person name="Kashin S."/>
            <person name="Khazanovich D."/>
            <person name="Kisner P."/>
            <person name="Lance K."/>
            <person name="Lara M."/>
            <person name="Lee W."/>
            <person name="Lennon N."/>
            <person name="Letendre F."/>
            <person name="LeVine R."/>
            <person name="Lipovsky A."/>
            <person name="Liu X."/>
            <person name="Liu J."/>
            <person name="Liu S."/>
            <person name="Lokyitsang T."/>
            <person name="Lokyitsang Y."/>
            <person name="Lubonja R."/>
            <person name="Lui A."/>
            <person name="MacDonald P."/>
            <person name="Magnisalis V."/>
            <person name="Maru K."/>
            <person name="Matthews C."/>
            <person name="McCusker W."/>
            <person name="McDonough S."/>
            <person name="Mehta T."/>
            <person name="Meldrim J."/>
            <person name="Meneus L."/>
            <person name="Mihai O."/>
            <person name="Mihalev A."/>
            <person name="Mihova T."/>
            <person name="Mittelman R."/>
            <person name="Mlenga V."/>
            <person name="Montmayeur A."/>
            <person name="Mulrain L."/>
            <person name="Navidi A."/>
            <person name="Naylor J."/>
            <person name="Negash T."/>
            <person name="Nguyen T."/>
            <person name="Nguyen N."/>
            <person name="Nicol R."/>
            <person name="Norbu C."/>
            <person name="Norbu N."/>
            <person name="Novod N."/>
            <person name="O'Neill B."/>
            <person name="Osman S."/>
            <person name="Markiewicz E."/>
            <person name="Oyono O.L."/>
            <person name="Patti C."/>
            <person name="Phunkhang P."/>
            <person name="Pierre F."/>
            <person name="Priest M."/>
            <person name="Raghuraman S."/>
            <person name="Rege F."/>
            <person name="Reyes R."/>
            <person name="Rise C."/>
            <person name="Rogov P."/>
            <person name="Ross K."/>
            <person name="Ryan E."/>
            <person name="Settipalli S."/>
            <person name="Shea T."/>
            <person name="Sherpa N."/>
            <person name="Shi L."/>
            <person name="Shih D."/>
            <person name="Sparrow T."/>
            <person name="Spaulding J."/>
            <person name="Stalker J."/>
            <person name="Stange-Thomann N."/>
            <person name="Stavropoulos S."/>
            <person name="Stone C."/>
            <person name="Strader C."/>
            <person name="Tesfaye S."/>
            <person name="Thomson T."/>
            <person name="Thoulutsang Y."/>
            <person name="Thoulutsang D."/>
            <person name="Topham K."/>
            <person name="Topping I."/>
            <person name="Tsamla T."/>
            <person name="Vassiliev H."/>
            <person name="Vo A."/>
            <person name="Wangchuk T."/>
            <person name="Wangdi T."/>
            <person name="Weiand M."/>
            <person name="Wilkinson J."/>
            <person name="Wilson A."/>
            <person name="Yadav S."/>
            <person name="Young G."/>
            <person name="Yu Q."/>
            <person name="Zembek L."/>
            <person name="Zhong D."/>
            <person name="Zimmer A."/>
            <person name="Zwirko Z."/>
            <person name="Jaffe D.B."/>
            <person name="Alvarez P."/>
            <person name="Brockman W."/>
            <person name="Butler J."/>
            <person name="Chin C."/>
            <person name="Gnerre S."/>
            <person name="Grabherr M."/>
            <person name="Kleber M."/>
            <person name="Mauceli E."/>
            <person name="MacCallum I."/>
        </authorList>
    </citation>
    <scope>NUCLEOTIDE SEQUENCE [LARGE SCALE GENOMIC DNA]</scope>
    <source>
        <strain evidence="4">Tucson 15010-1051.87</strain>
    </source>
</reference>
<dbReference type="Proteomes" id="UP000008792">
    <property type="component" value="Unassembled WGS sequence"/>
</dbReference>
<keyword evidence="4" id="KW-1185">Reference proteome</keyword>
<dbReference type="STRING" id="7244.B4LB58"/>
<dbReference type="InterPro" id="IPR031962">
    <property type="entry name" value="DUF4781"/>
</dbReference>
<dbReference type="FunCoup" id="B4LB58">
    <property type="interactions" value="161"/>
</dbReference>
<dbReference type="HOGENOM" id="CLU_033017_0_0_1"/>
<dbReference type="AlphaFoldDB" id="B4LB58"/>
<evidence type="ECO:0000259" key="2">
    <source>
        <dbReference type="Pfam" id="PF16013"/>
    </source>
</evidence>
<dbReference type="PhylomeDB" id="B4LB58"/>
<feature type="domain" description="DUF4781" evidence="2">
    <location>
        <begin position="140"/>
        <end position="442"/>
    </location>
</feature>
<evidence type="ECO:0000313" key="4">
    <source>
        <dbReference type="Proteomes" id="UP000008792"/>
    </source>
</evidence>
<gene>
    <name evidence="3" type="primary">Dvir\GJ12811</name>
    <name evidence="3" type="ORF">Dvir_GJ12811</name>
</gene>
<dbReference type="EMBL" id="CH940647">
    <property type="protein sequence ID" value="EDW68622.1"/>
    <property type="molecule type" value="Genomic_DNA"/>
</dbReference>
<organism evidence="3 4">
    <name type="scientific">Drosophila virilis</name>
    <name type="common">Fruit fly</name>
    <dbReference type="NCBI Taxonomy" id="7244"/>
    <lineage>
        <taxon>Eukaryota</taxon>
        <taxon>Metazoa</taxon>
        <taxon>Ecdysozoa</taxon>
        <taxon>Arthropoda</taxon>
        <taxon>Hexapoda</taxon>
        <taxon>Insecta</taxon>
        <taxon>Pterygota</taxon>
        <taxon>Neoptera</taxon>
        <taxon>Endopterygota</taxon>
        <taxon>Diptera</taxon>
        <taxon>Brachycera</taxon>
        <taxon>Muscomorpha</taxon>
        <taxon>Ephydroidea</taxon>
        <taxon>Drosophilidae</taxon>
        <taxon>Drosophila</taxon>
    </lineage>
</organism>
<evidence type="ECO:0000256" key="1">
    <source>
        <dbReference type="SAM" id="Phobius"/>
    </source>
</evidence>
<keyword evidence="1" id="KW-0812">Transmembrane</keyword>
<feature type="transmembrane region" description="Helical" evidence="1">
    <location>
        <begin position="220"/>
        <end position="242"/>
    </location>
</feature>
<sequence length="694" mass="76305">MAAANDNNANQQGALVAANDNNENQQTIREVQQSFAASLGYFNETIWDLLSHEQANILKAKIKNIIPDPKIAADVADDAKKKLEKQCRANEHMRETLFNSIWEQRKYTNRQSLTSIFYVMVATDTTDLKFAEYSKSWSCHPVFRARRCVSDRNGYNSRDCCMIFVDEKGRVYQNWKAYLANNELPAGIMVAPSRGVYTLDGNIVNLETCSTPAASAKRKVLGVLDVTTAIGGLGAACVPIAAVLTLPVAAPVMAVAGAVGLGCAGYATARSGAQLVDRSIHNQSINVTDRTARNHWLGVIAGAVGLGAAGATSAMTVATSAGREVGVITQMTVNGMNITTIMVSGTGLANGVVELILKYQDGDDISAMDALQLSASLVLFTHSVYNFKLASTIISETTNSKIGTYRDTLSNRQRRMFDKISKETIRTRGATRGKLDIIRNVNEMPSRQEFNDLYKINRQLNEKGIRPTFDSNGNGIVLNDQVKTSGAELRASLQHKVGPDVLGQVTQPIPESYNVGGNNGRRFTAPARLLAPNPTLVDQTDMTNRNYAEGVNVLRLSSLMINGVSLVLSKYGSSIFEHIVNAESFETTLLSLADNFPEDVMLFALNMTEIFMDNLWEELHEQLQFYLSSESVLYRIGIHILDKYSGLNAMQLSDMFSDILVAVKEYYLSLNPNRFREMLTKCKECSGYYEICDL</sequence>
<feature type="transmembrane region" description="Helical" evidence="1">
    <location>
        <begin position="248"/>
        <end position="269"/>
    </location>
</feature>
<dbReference type="eggNOG" id="ENOG502S29Y">
    <property type="taxonomic scope" value="Eukaryota"/>
</dbReference>
<proteinExistence type="predicted"/>
<keyword evidence="1" id="KW-1133">Transmembrane helix</keyword>
<dbReference type="OMA" id="NRQRRMF"/>
<dbReference type="KEGG" id="dvi:6623979"/>
<dbReference type="PANTHER" id="PTHR21115:SF0">
    <property type="entry name" value="GH06117P-RELATED"/>
    <property type="match status" value="1"/>
</dbReference>
<name>B4LB58_DROVI</name>
<dbReference type="InParanoid" id="B4LB58"/>
<evidence type="ECO:0000313" key="3">
    <source>
        <dbReference type="EMBL" id="EDW68622.1"/>
    </source>
</evidence>